<evidence type="ECO:0000313" key="6">
    <source>
        <dbReference type="EMBL" id="TFD93156.1"/>
    </source>
</evidence>
<dbReference type="PANTHER" id="PTHR42852">
    <property type="entry name" value="THIOL:DISULFIDE INTERCHANGE PROTEIN DSBE"/>
    <property type="match status" value="1"/>
</dbReference>
<dbReference type="AlphaFoldDB" id="A0A4Y8KUS9"/>
<reference evidence="6 7" key="1">
    <citation type="submission" date="2019-03" db="EMBL/GenBank/DDBJ databases">
        <title>San Antonio Military Medical Center submission to MRSN (WRAIR), pending publication.</title>
        <authorList>
            <person name="Blyth D.M."/>
            <person name="Mccarthy S.L."/>
            <person name="Schall S.E."/>
            <person name="Stam J.A."/>
            <person name="Ong A.C."/>
            <person name="Mcgann P.T."/>
        </authorList>
    </citation>
    <scope>NUCLEOTIDE SEQUENCE [LARGE SCALE GENOMIC DNA]</scope>
    <source>
        <strain evidence="6 7">MRSN571793</strain>
    </source>
</reference>
<keyword evidence="2" id="KW-0201">Cytochrome c-type biogenesis</keyword>
<dbReference type="GO" id="GO:0017004">
    <property type="term" value="P:cytochrome complex assembly"/>
    <property type="evidence" value="ECO:0007669"/>
    <property type="project" value="UniProtKB-KW"/>
</dbReference>
<name>A0A4Y8KUS9_9BACT</name>
<dbReference type="EMBL" id="SOML01000013">
    <property type="protein sequence ID" value="TFD93156.1"/>
    <property type="molecule type" value="Genomic_DNA"/>
</dbReference>
<dbReference type="Gene3D" id="3.40.30.10">
    <property type="entry name" value="Glutaredoxin"/>
    <property type="match status" value="1"/>
</dbReference>
<dbReference type="PANTHER" id="PTHR42852:SF6">
    <property type="entry name" value="THIOL:DISULFIDE INTERCHANGE PROTEIN DSBE"/>
    <property type="match status" value="1"/>
</dbReference>
<proteinExistence type="predicted"/>
<comment type="caution">
    <text evidence="6">The sequence shown here is derived from an EMBL/GenBank/DDBJ whole genome shotgun (WGS) entry which is preliminary data.</text>
</comment>
<dbReference type="Proteomes" id="UP000297861">
    <property type="component" value="Unassembled WGS sequence"/>
</dbReference>
<protein>
    <submittedName>
        <fullName evidence="6">TlpA family protein disulfide reductase</fullName>
    </submittedName>
</protein>
<dbReference type="InterPro" id="IPR012336">
    <property type="entry name" value="Thioredoxin-like_fold"/>
</dbReference>
<keyword evidence="7" id="KW-1185">Reference proteome</keyword>
<organism evidence="6 7">
    <name type="scientific">Dysgonomonas capnocytophagoides</name>
    <dbReference type="NCBI Taxonomy" id="45254"/>
    <lineage>
        <taxon>Bacteria</taxon>
        <taxon>Pseudomonadati</taxon>
        <taxon>Bacteroidota</taxon>
        <taxon>Bacteroidia</taxon>
        <taxon>Bacteroidales</taxon>
        <taxon>Dysgonomonadaceae</taxon>
        <taxon>Dysgonomonas</taxon>
    </lineage>
</organism>
<dbReference type="GO" id="GO:0030313">
    <property type="term" value="C:cell envelope"/>
    <property type="evidence" value="ECO:0007669"/>
    <property type="project" value="UniProtKB-SubCell"/>
</dbReference>
<comment type="subcellular location">
    <subcellularLocation>
        <location evidence="1">Cell envelope</location>
    </subcellularLocation>
</comment>
<evidence type="ECO:0000256" key="1">
    <source>
        <dbReference type="ARBA" id="ARBA00004196"/>
    </source>
</evidence>
<gene>
    <name evidence="6" type="ORF">E2605_16865</name>
</gene>
<dbReference type="InterPro" id="IPR050553">
    <property type="entry name" value="Thioredoxin_ResA/DsbE_sf"/>
</dbReference>
<evidence type="ECO:0000259" key="5">
    <source>
        <dbReference type="PROSITE" id="PS51352"/>
    </source>
</evidence>
<evidence type="ECO:0000313" key="7">
    <source>
        <dbReference type="Proteomes" id="UP000297861"/>
    </source>
</evidence>
<dbReference type="InterPro" id="IPR013766">
    <property type="entry name" value="Thioredoxin_domain"/>
</dbReference>
<dbReference type="InterPro" id="IPR036249">
    <property type="entry name" value="Thioredoxin-like_sf"/>
</dbReference>
<feature type="domain" description="Thioredoxin" evidence="5">
    <location>
        <begin position="491"/>
        <end position="636"/>
    </location>
</feature>
<evidence type="ECO:0000256" key="3">
    <source>
        <dbReference type="ARBA" id="ARBA00023157"/>
    </source>
</evidence>
<accession>A0A4Y8KUS9</accession>
<keyword evidence="4" id="KW-0676">Redox-active center</keyword>
<dbReference type="OrthoDB" id="1120316at2"/>
<sequence length="636" mass="72702">MIMKKNYLLFILLLGLITIRCTDPRPKTIEKPTHGLQNTKTVEINKIVLTDSATILYMDAYFYPGNWIQIDSATYIQADGKKYTITGSDSIELNKKHWMPDSGEDHFTLYFPPLPKGTKIIDFIESDCDNCFKIWDIDLTGKNKTYKPQLPDNINTKIDKEYKLPEPVFKAASSKITFHLTGLKEGYAIGEPELKINNLFTKDMDEYAGKKESDGTYTFEVDLYSTSTGFITFSNNYLNVVLNPGENLDIYYDLTAFSKNTSRYHPQSNLTFCTFNGSFDELNTQILQYRDTLQSYSNTLNVFAGRADSTILEMNNTQYVDYVFKDYDKKMAKLEKADLPQAIKQVIKNNLKDDVIYNIGFMNRIYEANYRVKNNLDWDKPLGIQFPKATEKDLISLKKLDLNDPMLLYSKDFKYSFSNISGPIPPSINIETITGSKTGLLKDLREVFPVIFKASEPAELSSKDESILSGTGNPYYKEVYDLIFKKTKQLQKEVLSKGGFKIESTPDVEKDKVLETIVSKYKGKVVFIDIWATWCGPCIGAMKTIKTIKPTMTEKGIVSLYVSGETSPKNKWMSMLPEIGGIHYYLKEEQWNALSEKYKFNGIPTYMIFDKKGKMAFKATGYPGNNKILEELEKVL</sequence>
<dbReference type="CDD" id="cd02966">
    <property type="entry name" value="TlpA_like_family"/>
    <property type="match status" value="1"/>
</dbReference>
<dbReference type="SUPFAM" id="SSF52833">
    <property type="entry name" value="Thioredoxin-like"/>
    <property type="match status" value="1"/>
</dbReference>
<keyword evidence="3" id="KW-1015">Disulfide bond</keyword>
<dbReference type="STRING" id="1121485.GCA_000426485_02781"/>
<evidence type="ECO:0000256" key="4">
    <source>
        <dbReference type="ARBA" id="ARBA00023284"/>
    </source>
</evidence>
<dbReference type="PROSITE" id="PS51352">
    <property type="entry name" value="THIOREDOXIN_2"/>
    <property type="match status" value="1"/>
</dbReference>
<dbReference type="Pfam" id="PF13905">
    <property type="entry name" value="Thioredoxin_8"/>
    <property type="match status" value="1"/>
</dbReference>
<evidence type="ECO:0000256" key="2">
    <source>
        <dbReference type="ARBA" id="ARBA00022748"/>
    </source>
</evidence>